<dbReference type="InterPro" id="IPR023418">
    <property type="entry name" value="Thyroxine_BS"/>
</dbReference>
<comment type="caution">
    <text evidence="2">The sequence shown here is derived from an EMBL/GenBank/DDBJ whole genome shotgun (WGS) entry which is preliminary data.</text>
</comment>
<sequence length="127" mass="14392">MGPITTHVLNTAAGAPAVGLQVRLRRKCAETEGGDIEWEMIQESLTDQDGRLKDLSEGLHLQMGEVYELRFDTMSYFKSSGAECFYPFVTVVFIIHDPSRCWLQELCCPRDGDRCAIIYYFMQVCGL</sequence>
<keyword evidence="3" id="KW-1185">Reference proteome</keyword>
<dbReference type="SMART" id="SM00095">
    <property type="entry name" value="TR_THY"/>
    <property type="match status" value="1"/>
</dbReference>
<dbReference type="Gene3D" id="2.60.40.180">
    <property type="entry name" value="Transthyretin/hydroxyisourate hydrolase domain"/>
    <property type="match status" value="1"/>
</dbReference>
<dbReference type="Proteomes" id="UP001642484">
    <property type="component" value="Unassembled WGS sequence"/>
</dbReference>
<gene>
    <name evidence="2" type="ORF">CCMP2556_LOCUS16412</name>
</gene>
<evidence type="ECO:0000313" key="3">
    <source>
        <dbReference type="Proteomes" id="UP001642484"/>
    </source>
</evidence>
<dbReference type="EMBL" id="CAXAMN010008779">
    <property type="protein sequence ID" value="CAK9026548.1"/>
    <property type="molecule type" value="Genomic_DNA"/>
</dbReference>
<evidence type="ECO:0000259" key="1">
    <source>
        <dbReference type="SMART" id="SM00095"/>
    </source>
</evidence>
<name>A0ABP0KI94_9DINO</name>
<protein>
    <recommendedName>
        <fullName evidence="1">Transthyretin/hydroxyisourate hydrolase domain-containing protein</fullName>
    </recommendedName>
</protein>
<dbReference type="InterPro" id="IPR000895">
    <property type="entry name" value="Transthyretin/HIU_hydrolase"/>
</dbReference>
<organism evidence="2 3">
    <name type="scientific">Durusdinium trenchii</name>
    <dbReference type="NCBI Taxonomy" id="1381693"/>
    <lineage>
        <taxon>Eukaryota</taxon>
        <taxon>Sar</taxon>
        <taxon>Alveolata</taxon>
        <taxon>Dinophyceae</taxon>
        <taxon>Suessiales</taxon>
        <taxon>Symbiodiniaceae</taxon>
        <taxon>Durusdinium</taxon>
    </lineage>
</organism>
<evidence type="ECO:0000313" key="2">
    <source>
        <dbReference type="EMBL" id="CAK9026548.1"/>
    </source>
</evidence>
<accession>A0ABP0KI94</accession>
<reference evidence="2 3" key="1">
    <citation type="submission" date="2024-02" db="EMBL/GenBank/DDBJ databases">
        <authorList>
            <person name="Chen Y."/>
            <person name="Shah S."/>
            <person name="Dougan E. K."/>
            <person name="Thang M."/>
            <person name="Chan C."/>
        </authorList>
    </citation>
    <scope>NUCLEOTIDE SEQUENCE [LARGE SCALE GENOMIC DNA]</scope>
</reference>
<dbReference type="SUPFAM" id="SSF49472">
    <property type="entry name" value="Transthyretin (synonym: prealbumin)"/>
    <property type="match status" value="1"/>
</dbReference>
<dbReference type="PRINTS" id="PR00189">
    <property type="entry name" value="TRNSTHYRETIN"/>
</dbReference>
<proteinExistence type="predicted"/>
<dbReference type="PANTHER" id="PTHR10395:SF7">
    <property type="entry name" value="5-HYDROXYISOURATE HYDROLASE"/>
    <property type="match status" value="1"/>
</dbReference>
<dbReference type="Pfam" id="PF00576">
    <property type="entry name" value="Transthyretin"/>
    <property type="match status" value="1"/>
</dbReference>
<dbReference type="PANTHER" id="PTHR10395">
    <property type="entry name" value="URICASE AND TRANSTHYRETIN-RELATED"/>
    <property type="match status" value="1"/>
</dbReference>
<dbReference type="PROSITE" id="PS00768">
    <property type="entry name" value="TRANSTHYRETIN_1"/>
    <property type="match status" value="1"/>
</dbReference>
<dbReference type="InterPro" id="IPR036817">
    <property type="entry name" value="Transthyretin/HIU_hydrolase_sf"/>
</dbReference>
<feature type="domain" description="Transthyretin/hydroxyisourate hydrolase" evidence="1">
    <location>
        <begin position="1"/>
        <end position="123"/>
    </location>
</feature>
<dbReference type="InterPro" id="IPR023416">
    <property type="entry name" value="Transthyretin/HIU_hydrolase_d"/>
</dbReference>